<dbReference type="PANTHER" id="PTHR24148">
    <property type="entry name" value="ANKYRIN REPEAT DOMAIN-CONTAINING PROTEIN 39 HOMOLOG-RELATED"/>
    <property type="match status" value="1"/>
</dbReference>
<dbReference type="PANTHER" id="PTHR24148:SF64">
    <property type="entry name" value="HETEROKARYON INCOMPATIBILITY DOMAIN-CONTAINING PROTEIN"/>
    <property type="match status" value="1"/>
</dbReference>
<name>A0A1L7XPC0_9HELO</name>
<dbReference type="Pfam" id="PF26639">
    <property type="entry name" value="Het-6_barrel"/>
    <property type="match status" value="1"/>
</dbReference>
<sequence length="691" mass="77786">MRRRHPRRLLQWSRSKIDRLYGKAGGKKNDASEGLSPYIYETLEGPDKIRTLQLHATKGKIECSLRQISFLDSGYQALSYVWGGEEKLFKATVLDDDGKGLGYIPLTANVQAALCDLRDAKGVKSKVFWIDQICINQQGDEKNHQVALMGEIYRNASRVITYVGSAAEDEEEEACGIRLLQRLDTHFAPNYELLLITKSLYWANQRRSEFPVLELPQGLQARESWVEDEDKYVSQGWKWLLQVAHGDASRPFAVIVGCCCGRIFFFFLDLFPSKYVDRFWEEECMHASQTHFDIAQSVYTLWSQRQSQKEQHPESRKSLVELMSWHEHLHCWDPRDRIFAMLAISSDASALGIVPDYSDSAAVDLVFLDASVRILQNPEFLSLSLLLACSWAECQAWTEDSAGSSDPAPTSALPSWSLGPPHSPIPGWSVHSTPHPRNSPRAPPYFRLDQTVLVLKGGVIDRISMSTPVSFHSHSVSLGIADESYIQTWSQRLRSWTAVLIHLGVNLENVAAFSRALTTSINWSPTVWDGHSVTEATAFAFWSYFRQLANYVREYACEVAMEDVTATTKTCDSVMRELFALLFGDSVVELFHPDSALGPEEESASDGIWSHCQIQGRSFCVTETGRVCNAMNQAREGDMVAAFEGTSRLWILRPVGTKYLLIGEAFVDGLMNGEAYEGIDPDEVDYEIELV</sequence>
<evidence type="ECO:0000259" key="1">
    <source>
        <dbReference type="Pfam" id="PF06985"/>
    </source>
</evidence>
<evidence type="ECO:0000313" key="3">
    <source>
        <dbReference type="Proteomes" id="UP000184330"/>
    </source>
</evidence>
<feature type="domain" description="Heterokaryon incompatibility" evidence="1">
    <location>
        <begin position="75"/>
        <end position="173"/>
    </location>
</feature>
<dbReference type="Pfam" id="PF06985">
    <property type="entry name" value="HET"/>
    <property type="match status" value="1"/>
</dbReference>
<accession>A0A1L7XPC0</accession>
<keyword evidence="3" id="KW-1185">Reference proteome</keyword>
<gene>
    <name evidence="2" type="ORF">PAC_16796</name>
</gene>
<dbReference type="InterPro" id="IPR052895">
    <property type="entry name" value="HetReg/Transcr_Mod"/>
</dbReference>
<organism evidence="2 3">
    <name type="scientific">Phialocephala subalpina</name>
    <dbReference type="NCBI Taxonomy" id="576137"/>
    <lineage>
        <taxon>Eukaryota</taxon>
        <taxon>Fungi</taxon>
        <taxon>Dikarya</taxon>
        <taxon>Ascomycota</taxon>
        <taxon>Pezizomycotina</taxon>
        <taxon>Leotiomycetes</taxon>
        <taxon>Helotiales</taxon>
        <taxon>Mollisiaceae</taxon>
        <taxon>Phialocephala</taxon>
        <taxon>Phialocephala fortinii species complex</taxon>
    </lineage>
</organism>
<dbReference type="Proteomes" id="UP000184330">
    <property type="component" value="Unassembled WGS sequence"/>
</dbReference>
<reference evidence="2 3" key="1">
    <citation type="submission" date="2016-03" db="EMBL/GenBank/DDBJ databases">
        <authorList>
            <person name="Ploux O."/>
        </authorList>
    </citation>
    <scope>NUCLEOTIDE SEQUENCE [LARGE SCALE GENOMIC DNA]</scope>
    <source>
        <strain evidence="2 3">UAMH 11012</strain>
    </source>
</reference>
<protein>
    <recommendedName>
        <fullName evidence="1">Heterokaryon incompatibility domain-containing protein</fullName>
    </recommendedName>
</protein>
<dbReference type="AlphaFoldDB" id="A0A1L7XPC0"/>
<dbReference type="OrthoDB" id="2157530at2759"/>
<dbReference type="InterPro" id="IPR010730">
    <property type="entry name" value="HET"/>
</dbReference>
<evidence type="ECO:0000313" key="2">
    <source>
        <dbReference type="EMBL" id="CZR66895.1"/>
    </source>
</evidence>
<dbReference type="EMBL" id="FJOG01000040">
    <property type="protein sequence ID" value="CZR66895.1"/>
    <property type="molecule type" value="Genomic_DNA"/>
</dbReference>
<proteinExistence type="predicted"/>